<reference evidence="1 2" key="1">
    <citation type="journal article" date="2021" name="Environ. Microbiol.">
        <title>Gene family expansions and transcriptome signatures uncover fungal adaptations to wood decay.</title>
        <authorList>
            <person name="Hage H."/>
            <person name="Miyauchi S."/>
            <person name="Viragh M."/>
            <person name="Drula E."/>
            <person name="Min B."/>
            <person name="Chaduli D."/>
            <person name="Navarro D."/>
            <person name="Favel A."/>
            <person name="Norest M."/>
            <person name="Lesage-Meessen L."/>
            <person name="Balint B."/>
            <person name="Merenyi Z."/>
            <person name="de Eugenio L."/>
            <person name="Morin E."/>
            <person name="Martinez A.T."/>
            <person name="Baldrian P."/>
            <person name="Stursova M."/>
            <person name="Martinez M.J."/>
            <person name="Novotny C."/>
            <person name="Magnuson J.K."/>
            <person name="Spatafora J.W."/>
            <person name="Maurice S."/>
            <person name="Pangilinan J."/>
            <person name="Andreopoulos W."/>
            <person name="LaButti K."/>
            <person name="Hundley H."/>
            <person name="Na H."/>
            <person name="Kuo A."/>
            <person name="Barry K."/>
            <person name="Lipzen A."/>
            <person name="Henrissat B."/>
            <person name="Riley R."/>
            <person name="Ahrendt S."/>
            <person name="Nagy L.G."/>
            <person name="Grigoriev I.V."/>
            <person name="Martin F."/>
            <person name="Rosso M.N."/>
        </authorList>
    </citation>
    <scope>NUCLEOTIDE SEQUENCE [LARGE SCALE GENOMIC DNA]</scope>
    <source>
        <strain evidence="1 2">CIRM-BRFM 1785</strain>
    </source>
</reference>
<evidence type="ECO:0000313" key="1">
    <source>
        <dbReference type="EMBL" id="KAH9840226.1"/>
    </source>
</evidence>
<accession>A0ABQ8KPJ0</accession>
<keyword evidence="2" id="KW-1185">Reference proteome</keyword>
<dbReference type="EMBL" id="JADCUA010000005">
    <property type="protein sequence ID" value="KAH9840226.1"/>
    <property type="molecule type" value="Genomic_DNA"/>
</dbReference>
<dbReference type="GeneID" id="72002219"/>
<comment type="caution">
    <text evidence="1">The sequence shown here is derived from an EMBL/GenBank/DDBJ whole genome shotgun (WGS) entry which is preliminary data.</text>
</comment>
<evidence type="ECO:0000313" key="2">
    <source>
        <dbReference type="Proteomes" id="UP000814176"/>
    </source>
</evidence>
<protein>
    <submittedName>
        <fullName evidence="1">Uncharacterized protein</fullName>
    </submittedName>
</protein>
<proteinExistence type="predicted"/>
<sequence length="843" mass="92554">MWGAVQQWKSHLRPGPELQRHLRKSNQKESQHVMHRVGLIPVVNCTGIPPGAREPIHTRSGQVPARQMIAHRGGGARAVPAGRRREAVPLEMVVVGSEVPPELTGAHAALKAVEHEHARAAASANLEFPEGLKLLTGQPQQLIISSTSGYCTSVSQNIPAWYNSEHNYRLDDAPHAVATLLARCLHADHTECKVAHLSDTAPTSSSLSSSDLHDLSKWIFVVHSDDERGQSVVPGSKAQKWAAFVAHTSGRPSMAASTHQDTAQLDSNSCQLGGSQGNTGDVPWVAVTLSTQDGDIQHVVKSIRAGAHVVDKYRGILMMNDHWEIRRQDTVDRQRQGESSFCAHARAARYHFLCQPLLPYLLKDVRKELPVPQYEARYTPTSPAAAERGQPASAVDVHTGDATAAHNGEQGQLEFGLGHETVTPSPESSPSTPLKVGVGVHMQKRTTLAGLAQTAVLCMKRMGQGVYGRVGNKGKEERTHNWSMQNPGAEGWTSEALWSIADGLLKLLKRLMDARQQFSTFTDEVGLGCPGAVGVRVGPGLEQREYPSTLLGRDWRYLWPGGRNMPEVLLISLRVEHGSSDVLCIALHQQKQGSSEARGHVVLPHRRLMWAEGNVAPPDFMWVEGLLGCKRGVEGRDMRVNESCRSGGYWWRVRGSKFGYPYPYPVVPVPVTLTDCPYPCNALHTGDDCGTMGVHLGDQHIPFPCVFVRVCGLGTLVWGAELPVNLTFGGCGVTGENVMRSGEEPGQGRVLDEGEEPCRGRVLDAGEEPCLGIWGFDMPYFPMVMEQAYLDSLDELLWLQHWRALGRIMMEWQLEVIHVKSIQVALGGTVTDMEWELKEVFRL</sequence>
<name>A0ABQ8KPJ0_9APHY</name>
<organism evidence="1 2">
    <name type="scientific">Rhodofomes roseus</name>
    <dbReference type="NCBI Taxonomy" id="34475"/>
    <lineage>
        <taxon>Eukaryota</taxon>
        <taxon>Fungi</taxon>
        <taxon>Dikarya</taxon>
        <taxon>Basidiomycota</taxon>
        <taxon>Agaricomycotina</taxon>
        <taxon>Agaricomycetes</taxon>
        <taxon>Polyporales</taxon>
        <taxon>Rhodofomes</taxon>
    </lineage>
</organism>
<dbReference type="Proteomes" id="UP000814176">
    <property type="component" value="Unassembled WGS sequence"/>
</dbReference>
<dbReference type="RefSeq" id="XP_047781876.1">
    <property type="nucleotide sequence ID" value="XM_047921487.1"/>
</dbReference>
<gene>
    <name evidence="1" type="ORF">C8Q71DRAFT_721937</name>
</gene>